<name>A0ACC3AP40_9EURO</name>
<proteinExistence type="predicted"/>
<dbReference type="Proteomes" id="UP001177260">
    <property type="component" value="Unassembled WGS sequence"/>
</dbReference>
<accession>A0ACC3AP40</accession>
<gene>
    <name evidence="1" type="ORF">N8T08_000770</name>
</gene>
<protein>
    <submittedName>
        <fullName evidence="1">Uncharacterized protein</fullName>
    </submittedName>
</protein>
<sequence length="435" mass="51212">MVLGDPNLVPERLDEAYLEPRKHRFNCDDHRYNPIAYPMHERCWALMTRIVDVKIITAHLREFCQVMWQTRQSIGPLGSNTLAHKYHEEPWWPNWRRIFGDVSGRCDPYYEARFTKPLECTDRMYALRDPWKVPEIWTAINREKKRWLSEKVRRPRRRLAIRPTLPLTPKQRVLRPVWRNTAAVAPLPPELTMIIIEYLRSPREVRLLMWVFPRWAHSLPALYWRRLFIREMILDDENDQIPGPGECHWRRLFYGIDRIAQTSHGLRNRQRILAVLETTGAEFMDKLGNHHEQKRKRRCPEGVVAGVWNSILGVVFCPQAFFTVRPEEQNALGFSDLTVHCKGAAHEGQLSTWERGIEQLADYLYAEVGNRQGNDRTAAYGAIAVGRLVKFFKFSYTTGTVRHWYPGHDNAPYMIGRDCKDIQLVLDYILEGQIM</sequence>
<comment type="caution">
    <text evidence="1">The sequence shown here is derived from an EMBL/GenBank/DDBJ whole genome shotgun (WGS) entry which is preliminary data.</text>
</comment>
<organism evidence="1 2">
    <name type="scientific">Aspergillus melleus</name>
    <dbReference type="NCBI Taxonomy" id="138277"/>
    <lineage>
        <taxon>Eukaryota</taxon>
        <taxon>Fungi</taxon>
        <taxon>Dikarya</taxon>
        <taxon>Ascomycota</taxon>
        <taxon>Pezizomycotina</taxon>
        <taxon>Eurotiomycetes</taxon>
        <taxon>Eurotiomycetidae</taxon>
        <taxon>Eurotiales</taxon>
        <taxon>Aspergillaceae</taxon>
        <taxon>Aspergillus</taxon>
        <taxon>Aspergillus subgen. Circumdati</taxon>
    </lineage>
</organism>
<dbReference type="EMBL" id="JAOPJF010000108">
    <property type="protein sequence ID" value="KAK1139407.1"/>
    <property type="molecule type" value="Genomic_DNA"/>
</dbReference>
<keyword evidence="2" id="KW-1185">Reference proteome</keyword>
<reference evidence="1 2" key="1">
    <citation type="journal article" date="2023" name="ACS Omega">
        <title>Identification of the Neoaspergillic Acid Biosynthesis Gene Cluster by Establishing an In Vitro CRISPR-Ribonucleoprotein Genetic System in Aspergillus melleus.</title>
        <authorList>
            <person name="Yuan B."/>
            <person name="Grau M.F."/>
            <person name="Murata R.M."/>
            <person name="Torok T."/>
            <person name="Venkateswaran K."/>
            <person name="Stajich J.E."/>
            <person name="Wang C.C.C."/>
        </authorList>
    </citation>
    <scope>NUCLEOTIDE SEQUENCE [LARGE SCALE GENOMIC DNA]</scope>
    <source>
        <strain evidence="1 2">IMV 1140</strain>
    </source>
</reference>
<evidence type="ECO:0000313" key="2">
    <source>
        <dbReference type="Proteomes" id="UP001177260"/>
    </source>
</evidence>
<evidence type="ECO:0000313" key="1">
    <source>
        <dbReference type="EMBL" id="KAK1139407.1"/>
    </source>
</evidence>